<dbReference type="InterPro" id="IPR007461">
    <property type="entry name" value="Ysc84_actin-binding"/>
</dbReference>
<evidence type="ECO:0000313" key="2">
    <source>
        <dbReference type="EMBL" id="EFN51220.1"/>
    </source>
</evidence>
<organism evidence="3">
    <name type="scientific">Chlorella variabilis</name>
    <name type="common">Green alga</name>
    <dbReference type="NCBI Taxonomy" id="554065"/>
    <lineage>
        <taxon>Eukaryota</taxon>
        <taxon>Viridiplantae</taxon>
        <taxon>Chlorophyta</taxon>
        <taxon>core chlorophytes</taxon>
        <taxon>Trebouxiophyceae</taxon>
        <taxon>Chlorellales</taxon>
        <taxon>Chlorellaceae</taxon>
        <taxon>Chlorella clade</taxon>
        <taxon>Chlorella</taxon>
    </lineage>
</organism>
<dbReference type="EMBL" id="GL433866">
    <property type="protein sequence ID" value="EFN51220.1"/>
    <property type="molecule type" value="Genomic_DNA"/>
</dbReference>
<dbReference type="Proteomes" id="UP000008141">
    <property type="component" value="Unassembled WGS sequence"/>
</dbReference>
<dbReference type="InParanoid" id="E1ZSB8"/>
<evidence type="ECO:0000313" key="3">
    <source>
        <dbReference type="Proteomes" id="UP000008141"/>
    </source>
</evidence>
<reference evidence="2 3" key="1">
    <citation type="journal article" date="2010" name="Plant Cell">
        <title>The Chlorella variabilis NC64A genome reveals adaptation to photosymbiosis, coevolution with viruses, and cryptic sex.</title>
        <authorList>
            <person name="Blanc G."/>
            <person name="Duncan G."/>
            <person name="Agarkova I."/>
            <person name="Borodovsky M."/>
            <person name="Gurnon J."/>
            <person name="Kuo A."/>
            <person name="Lindquist E."/>
            <person name="Lucas S."/>
            <person name="Pangilinan J."/>
            <person name="Polle J."/>
            <person name="Salamov A."/>
            <person name="Terry A."/>
            <person name="Yamada T."/>
            <person name="Dunigan D.D."/>
            <person name="Grigoriev I.V."/>
            <person name="Claverie J.M."/>
            <person name="Van Etten J.L."/>
        </authorList>
    </citation>
    <scope>NUCLEOTIDE SEQUENCE [LARGE SCALE GENOMIC DNA]</scope>
    <source>
        <strain evidence="2 3">NC64A</strain>
    </source>
</reference>
<dbReference type="AlphaFoldDB" id="E1ZSB8"/>
<proteinExistence type="predicted"/>
<keyword evidence="3" id="KW-1185">Reference proteome</keyword>
<dbReference type="Pfam" id="PF04366">
    <property type="entry name" value="Ysc84"/>
    <property type="match status" value="1"/>
</dbReference>
<protein>
    <recommendedName>
        <fullName evidence="1">Ysc84 actin-binding domain-containing protein</fullName>
    </recommendedName>
</protein>
<dbReference type="GO" id="GO:0035091">
    <property type="term" value="F:phosphatidylinositol binding"/>
    <property type="evidence" value="ECO:0007669"/>
    <property type="project" value="TreeGrafter"/>
</dbReference>
<gene>
    <name evidence="2" type="ORF">CHLNCDRAFT_141209</name>
</gene>
<dbReference type="KEGG" id="cvr:CHLNCDRAFT_141209"/>
<dbReference type="PANTHER" id="PTHR15629">
    <property type="entry name" value="SH3YL1 PROTEIN"/>
    <property type="match status" value="1"/>
</dbReference>
<dbReference type="GeneID" id="17350715"/>
<name>E1ZSB8_CHLVA</name>
<dbReference type="InterPro" id="IPR051702">
    <property type="entry name" value="SH3_domain_YSC84-like"/>
</dbReference>
<accession>E1ZSB8</accession>
<sequence length="232" mass="25548">MEVLAPEPSGLSYVEGAEAVVESVATGVEQARHLALQVLAERDAEGAVNILRRLDTPAMREYRALRAALHGFVIRRLEDTPGGFPSWSAPFYYRTRAVLAALVAGYEYVQTLLVFNSERALQRFVEGEFHLVANMSMMIGSDLPRHLAARPRRVDAVKSQAALAFSVAAGAMVNVSVQAGWTSAHKDMNRKLFGHMSLFGTTQLLNGDMPPPAEFGDLYQLLRRYASQTPWA</sequence>
<feature type="domain" description="Ysc84 actin-binding" evidence="1">
    <location>
        <begin position="100"/>
        <end position="224"/>
    </location>
</feature>
<dbReference type="RefSeq" id="XP_005843322.1">
    <property type="nucleotide sequence ID" value="XM_005843260.1"/>
</dbReference>
<evidence type="ECO:0000259" key="1">
    <source>
        <dbReference type="Pfam" id="PF04366"/>
    </source>
</evidence>
<dbReference type="PANTHER" id="PTHR15629:SF2">
    <property type="entry name" value="SH3 DOMAIN-CONTAINING YSC84-LIKE PROTEIN 1"/>
    <property type="match status" value="1"/>
</dbReference>
<dbReference type="OrthoDB" id="443981at2759"/>